<evidence type="ECO:0000313" key="3">
    <source>
        <dbReference type="Proteomes" id="UP000002415"/>
    </source>
</evidence>
<dbReference type="AlphaFoldDB" id="A7HJ81"/>
<dbReference type="OrthoDB" id="45423at2"/>
<keyword evidence="1" id="KW-1133">Transmembrane helix</keyword>
<dbReference type="RefSeq" id="WP_011993287.1">
    <property type="nucleotide sequence ID" value="NC_009718.1"/>
</dbReference>
<name>A7HJ81_FERNB</name>
<proteinExistence type="predicted"/>
<sequence>MNYIELLVVLLIAGIIFSVAIDSLTQVLFHFKSVLKYNSETISTFHILNYIRFDYVNHATESPNLSVGTVLGSQQFLRFSEFIEGDKKIVRYRVVGPTQGKFALYREVYQSYGKSTILLNRRDFTLEKAISFSLSPDGRFIHINNDLYGCVKIPSNPPNVRISGIIVIKEK</sequence>
<reference evidence="2 3" key="1">
    <citation type="submission" date="2007-07" db="EMBL/GenBank/DDBJ databases">
        <title>Complete sequence of Fervidobacterium nodosum Rt17-B1.</title>
        <authorList>
            <consortium name="US DOE Joint Genome Institute"/>
            <person name="Copeland A."/>
            <person name="Lucas S."/>
            <person name="Lapidus A."/>
            <person name="Barry K."/>
            <person name="Glavina del Rio T."/>
            <person name="Dalin E."/>
            <person name="Tice H."/>
            <person name="Pitluck S."/>
            <person name="Saunders E."/>
            <person name="Brettin T."/>
            <person name="Bruce D."/>
            <person name="Detter J.C."/>
            <person name="Han C."/>
            <person name="Schmutz J."/>
            <person name="Larimer F."/>
            <person name="Land M."/>
            <person name="Hauser L."/>
            <person name="Kyrpides N."/>
            <person name="Mikhailova N."/>
            <person name="Nelson K."/>
            <person name="Gogarten J.P."/>
            <person name="Noll K."/>
            <person name="Richardson P."/>
        </authorList>
    </citation>
    <scope>NUCLEOTIDE SEQUENCE [LARGE SCALE GENOMIC DNA]</scope>
    <source>
        <strain evidence="3">ATCC 35602 / DSM 5306 / Rt17-B1</strain>
    </source>
</reference>
<dbReference type="EMBL" id="CP000771">
    <property type="protein sequence ID" value="ABS59964.1"/>
    <property type="molecule type" value="Genomic_DNA"/>
</dbReference>
<protein>
    <submittedName>
        <fullName evidence="2">Uncharacterized protein</fullName>
    </submittedName>
</protein>
<accession>A7HJ81</accession>
<evidence type="ECO:0000313" key="2">
    <source>
        <dbReference type="EMBL" id="ABS59964.1"/>
    </source>
</evidence>
<keyword evidence="3" id="KW-1185">Reference proteome</keyword>
<dbReference type="Proteomes" id="UP000002415">
    <property type="component" value="Chromosome"/>
</dbReference>
<dbReference type="STRING" id="381764.Fnod_0097"/>
<keyword evidence="1" id="KW-0472">Membrane</keyword>
<gene>
    <name evidence="2" type="ordered locus">Fnod_0097</name>
</gene>
<reference evidence="2 3" key="2">
    <citation type="journal article" date="2009" name="Proc. Natl. Acad. Sci. U.S.A.">
        <title>On the chimeric nature, thermophilic origin, and phylogenetic placement of the Thermotogales.</title>
        <authorList>
            <person name="Zhaxybayeva O."/>
            <person name="Swithers K.S."/>
            <person name="Lapierre P."/>
            <person name="Fournier G.P."/>
            <person name="Bickhart D.M."/>
            <person name="DeBoy R.T."/>
            <person name="Nelson K.E."/>
            <person name="Nesbo C.L."/>
            <person name="Doolittle W.F."/>
            <person name="Gogarten J.P."/>
            <person name="Noll K.M."/>
        </authorList>
    </citation>
    <scope>NUCLEOTIDE SEQUENCE [LARGE SCALE GENOMIC DNA]</scope>
    <source>
        <strain evidence="3">ATCC 35602 / DSM 5306 / Rt17-B1</strain>
    </source>
</reference>
<keyword evidence="1" id="KW-0812">Transmembrane</keyword>
<dbReference type="KEGG" id="fno:Fnod_0097"/>
<organism evidence="2 3">
    <name type="scientific">Fervidobacterium nodosum (strain ATCC 35602 / DSM 5306 / Rt17-B1)</name>
    <dbReference type="NCBI Taxonomy" id="381764"/>
    <lineage>
        <taxon>Bacteria</taxon>
        <taxon>Thermotogati</taxon>
        <taxon>Thermotogota</taxon>
        <taxon>Thermotogae</taxon>
        <taxon>Thermotogales</taxon>
        <taxon>Fervidobacteriaceae</taxon>
        <taxon>Fervidobacterium</taxon>
    </lineage>
</organism>
<evidence type="ECO:0000256" key="1">
    <source>
        <dbReference type="SAM" id="Phobius"/>
    </source>
</evidence>
<feature type="transmembrane region" description="Helical" evidence="1">
    <location>
        <begin position="6"/>
        <end position="29"/>
    </location>
</feature>
<dbReference type="HOGENOM" id="CLU_1568405_0_0_0"/>